<comment type="cofactor">
    <cofactor evidence="1">
        <name>Mn(2+)</name>
        <dbReference type="ChEBI" id="CHEBI:29035"/>
    </cofactor>
</comment>
<keyword evidence="7" id="KW-0460">Magnesium</keyword>
<evidence type="ECO:0000256" key="3">
    <source>
        <dbReference type="ARBA" id="ARBA00022722"/>
    </source>
</evidence>
<keyword evidence="8" id="KW-0234">DNA repair</keyword>
<evidence type="ECO:0000256" key="1">
    <source>
        <dbReference type="ARBA" id="ARBA00001936"/>
    </source>
</evidence>
<keyword evidence="5" id="KW-0227">DNA damage</keyword>
<dbReference type="EMBL" id="KY523104">
    <property type="protein sequence ID" value="QKU34843.1"/>
    <property type="molecule type" value="Genomic_DNA"/>
</dbReference>
<evidence type="ECO:0000313" key="9">
    <source>
        <dbReference type="EMBL" id="QKU34843.1"/>
    </source>
</evidence>
<reference evidence="9" key="1">
    <citation type="submission" date="2017-01" db="EMBL/GenBank/DDBJ databases">
        <authorList>
            <person name="Assis F.L."/>
            <person name="Abrahao J.S."/>
            <person name="Silva L."/>
            <person name="Khalil J.B."/>
            <person name="Rodrigues R."/>
            <person name="Silva L.S."/>
            <person name="Arantes T."/>
            <person name="Boratto P."/>
            <person name="Andrade M."/>
            <person name="Kroon E.G."/>
            <person name="Ribeiro B."/>
            <person name="Bergier I."/>
            <person name="Seligmann H."/>
            <person name="Ghigo E."/>
            <person name="Colson P."/>
            <person name="Levasseur A."/>
            <person name="Raoult D."/>
            <person name="Scola B.L."/>
        </authorList>
    </citation>
    <scope>NUCLEOTIDE SEQUENCE</scope>
    <source>
        <strain evidence="9">Soda lake</strain>
    </source>
</reference>
<proteinExistence type="predicted"/>
<dbReference type="PANTHER" id="PTHR15822:SF4">
    <property type="entry name" value="TYROSYL-DNA PHOSPHODIESTERASE 2"/>
    <property type="match status" value="1"/>
</dbReference>
<dbReference type="KEGG" id="vg:80518259"/>
<dbReference type="InterPro" id="IPR051547">
    <property type="entry name" value="TDP2-like"/>
</dbReference>
<dbReference type="InterPro" id="IPR036691">
    <property type="entry name" value="Endo/exonu/phosph_ase_sf"/>
</dbReference>
<dbReference type="GO" id="GO:0006302">
    <property type="term" value="P:double-strand break repair"/>
    <property type="evidence" value="ECO:0007669"/>
    <property type="project" value="TreeGrafter"/>
</dbReference>
<dbReference type="GO" id="GO:0003697">
    <property type="term" value="F:single-stranded DNA binding"/>
    <property type="evidence" value="ECO:0007669"/>
    <property type="project" value="TreeGrafter"/>
</dbReference>
<dbReference type="GO" id="GO:0070260">
    <property type="term" value="F:5'-tyrosyl-DNA phosphodiesterase activity"/>
    <property type="evidence" value="ECO:0007669"/>
    <property type="project" value="TreeGrafter"/>
</dbReference>
<keyword evidence="6" id="KW-0378">Hydrolase</keyword>
<evidence type="ECO:0000256" key="8">
    <source>
        <dbReference type="ARBA" id="ARBA00023204"/>
    </source>
</evidence>
<protein>
    <submittedName>
        <fullName evidence="9">Putative orfan</fullName>
    </submittedName>
</protein>
<name>A0A6N1NTH9_9VIRU</name>
<keyword evidence="4" id="KW-0479">Metal-binding</keyword>
<keyword evidence="3" id="KW-0540">Nuclease</keyword>
<dbReference type="GeneID" id="80518259"/>
<dbReference type="SUPFAM" id="SSF56219">
    <property type="entry name" value="DNase I-like"/>
    <property type="match status" value="1"/>
</dbReference>
<evidence type="ECO:0000256" key="5">
    <source>
        <dbReference type="ARBA" id="ARBA00022763"/>
    </source>
</evidence>
<dbReference type="GO" id="GO:0046872">
    <property type="term" value="F:metal ion binding"/>
    <property type="evidence" value="ECO:0007669"/>
    <property type="project" value="UniProtKB-KW"/>
</dbReference>
<accession>A0A6N1NTH9</accession>
<dbReference type="PANTHER" id="PTHR15822">
    <property type="entry name" value="TRAF AND TNF RECEPTOR-ASSOCIATED PROTEIN"/>
    <property type="match status" value="1"/>
</dbReference>
<dbReference type="RefSeq" id="YP_010781495.1">
    <property type="nucleotide sequence ID" value="NC_075039.1"/>
</dbReference>
<organism evidence="9">
    <name type="scientific">Tupanvirus soda lake</name>
    <dbReference type="NCBI Taxonomy" id="2126985"/>
    <lineage>
        <taxon>Viruses</taxon>
        <taxon>Varidnaviria</taxon>
        <taxon>Bamfordvirae</taxon>
        <taxon>Nucleocytoviricota</taxon>
        <taxon>Megaviricetes</taxon>
        <taxon>Imitervirales</taxon>
        <taxon>Mimiviridae</taxon>
        <taxon>Megamimivirinae</taxon>
        <taxon>Tupanvirus</taxon>
        <taxon>Tupanvirus salinum</taxon>
    </lineage>
</organism>
<evidence type="ECO:0000256" key="4">
    <source>
        <dbReference type="ARBA" id="ARBA00022723"/>
    </source>
</evidence>
<dbReference type="Gene3D" id="3.60.10.10">
    <property type="entry name" value="Endonuclease/exonuclease/phosphatase"/>
    <property type="match status" value="1"/>
</dbReference>
<evidence type="ECO:0000256" key="2">
    <source>
        <dbReference type="ARBA" id="ARBA00001946"/>
    </source>
</evidence>
<evidence type="ECO:0000256" key="6">
    <source>
        <dbReference type="ARBA" id="ARBA00022801"/>
    </source>
</evidence>
<sequence>MQINVVSYNIEGLTLEANYCNDQSLKSYIINKSIYLNKYLKNINADIICIQEYTPILNINIENFYNVIEGSDAIFFRKQKFSYVKHNFKKSYGLLVTLNMNDLIIKVCTHRLPPFNENSELRKNIIQKIDKISKNRLFIFAADTNMRKWEEITTDNLTDCFNSATITKGFYTIDKKFNPYFADDDKKTNRNRYDKIYCTNFFDCEQLVVCRPNPHPSLIHPIYPFQNVSDHYPIMAVLTIE</sequence>
<dbReference type="GO" id="GO:0004518">
    <property type="term" value="F:nuclease activity"/>
    <property type="evidence" value="ECO:0007669"/>
    <property type="project" value="UniProtKB-KW"/>
</dbReference>
<reference evidence="9" key="2">
    <citation type="journal article" date="2018" name="Nat. Commun.">
        <title>Tailed giant Tupanvirus possesses the most complete translational apparatus of the known virosphere.</title>
        <authorList>
            <person name="Abrahao J."/>
            <person name="Silva L."/>
            <person name="Silva L.S."/>
            <person name="Khalil J.Y.B."/>
            <person name="Rodrigues R."/>
            <person name="Arantes T."/>
            <person name="Assis F."/>
            <person name="Boratto P."/>
            <person name="Andrade M."/>
            <person name="Kroon E.G."/>
            <person name="Ribeiro B."/>
            <person name="Bergier I."/>
            <person name="Seligmann H."/>
            <person name="Ghigo E."/>
            <person name="Colson P."/>
            <person name="Levasseur A."/>
            <person name="Kroemer G."/>
            <person name="Raoult D."/>
            <person name="La Scola B."/>
        </authorList>
    </citation>
    <scope>NUCLEOTIDE SEQUENCE [LARGE SCALE GENOMIC DNA]</scope>
    <source>
        <strain evidence="9">Soda lake</strain>
    </source>
</reference>
<comment type="cofactor">
    <cofactor evidence="2">
        <name>Mg(2+)</name>
        <dbReference type="ChEBI" id="CHEBI:18420"/>
    </cofactor>
</comment>
<evidence type="ECO:0000256" key="7">
    <source>
        <dbReference type="ARBA" id="ARBA00022842"/>
    </source>
</evidence>